<dbReference type="GO" id="GO:0003677">
    <property type="term" value="F:DNA binding"/>
    <property type="evidence" value="ECO:0007669"/>
    <property type="project" value="UniProtKB-KW"/>
</dbReference>
<comment type="subunit">
    <text evidence="2">Homotetramer.</text>
</comment>
<dbReference type="SUPFAM" id="SSF50249">
    <property type="entry name" value="Nucleic acid-binding proteins"/>
    <property type="match status" value="1"/>
</dbReference>
<gene>
    <name evidence="4" type="ORF">P8A22_25825</name>
</gene>
<dbReference type="RefSeq" id="WP_306090657.1">
    <property type="nucleotide sequence ID" value="NZ_CP120992.1"/>
</dbReference>
<dbReference type="Gene3D" id="2.40.50.140">
    <property type="entry name" value="Nucleic acid-binding proteins"/>
    <property type="match status" value="1"/>
</dbReference>
<evidence type="ECO:0000256" key="3">
    <source>
        <dbReference type="SAM" id="MobiDB-lite"/>
    </source>
</evidence>
<evidence type="ECO:0000256" key="1">
    <source>
        <dbReference type="ARBA" id="ARBA00023125"/>
    </source>
</evidence>
<feature type="region of interest" description="Disordered" evidence="3">
    <location>
        <begin position="124"/>
        <end position="200"/>
    </location>
</feature>
<dbReference type="InterPro" id="IPR011344">
    <property type="entry name" value="ssDNA-bd"/>
</dbReference>
<dbReference type="HAMAP" id="MF_00984">
    <property type="entry name" value="SSB"/>
    <property type="match status" value="1"/>
</dbReference>
<dbReference type="Proteomes" id="UP001229952">
    <property type="component" value="Chromosome"/>
</dbReference>
<dbReference type="PROSITE" id="PS50935">
    <property type="entry name" value="SSB"/>
    <property type="match status" value="1"/>
</dbReference>
<dbReference type="InterPro" id="IPR000424">
    <property type="entry name" value="Primosome_PriB/ssb"/>
</dbReference>
<evidence type="ECO:0000256" key="2">
    <source>
        <dbReference type="HAMAP-Rule" id="MF_00984"/>
    </source>
</evidence>
<name>A0ABY9IA46_9ACTN</name>
<sequence>MNETLVTLVGNAATGVEFRETASGGMARFRFAVTPRRWDREKQLWADGHTSFYTVWAWRTLASNLTGSVSVGEPLVVHGRLKVREEEREGQRRTFVDIEATAVGHDLTRGTSAFRRVVRAEPGLVSRTGGPGAAEPDRWAVREMSGQDTPARGETREETRGTAEQTEQPDQPDQPERAERPAVRRRAVRRKGGPELVSAP</sequence>
<dbReference type="Pfam" id="PF00436">
    <property type="entry name" value="SSB"/>
    <property type="match status" value="1"/>
</dbReference>
<proteinExistence type="inferred from homology"/>
<feature type="compositionally biased region" description="Low complexity" evidence="3">
    <location>
        <begin position="162"/>
        <end position="171"/>
    </location>
</feature>
<dbReference type="InterPro" id="IPR012340">
    <property type="entry name" value="NA-bd_OB-fold"/>
</dbReference>
<reference evidence="4 5" key="1">
    <citation type="submission" date="2023-03" db="EMBL/GenBank/DDBJ databases">
        <title>Isolation and description of six Streptomyces strains from soil environments, able to metabolize different microbial glucans.</title>
        <authorList>
            <person name="Widen T."/>
            <person name="Larsbrink J."/>
        </authorList>
    </citation>
    <scope>NUCLEOTIDE SEQUENCE [LARGE SCALE GENOMIC DNA]</scope>
    <source>
        <strain evidence="4 5">Mut2</strain>
    </source>
</reference>
<feature type="compositionally biased region" description="Basic and acidic residues" evidence="3">
    <location>
        <begin position="151"/>
        <end position="161"/>
    </location>
</feature>
<evidence type="ECO:0000313" key="4">
    <source>
        <dbReference type="EMBL" id="WLQ43047.1"/>
    </source>
</evidence>
<keyword evidence="1 2" id="KW-0238">DNA-binding</keyword>
<accession>A0ABY9IA46</accession>
<keyword evidence="5" id="KW-1185">Reference proteome</keyword>
<evidence type="ECO:0000313" key="5">
    <source>
        <dbReference type="Proteomes" id="UP001229952"/>
    </source>
</evidence>
<comment type="caution">
    <text evidence="2">Lacks conserved residue(s) required for the propagation of feature annotation.</text>
</comment>
<dbReference type="CDD" id="cd04496">
    <property type="entry name" value="SSB_OBF"/>
    <property type="match status" value="1"/>
</dbReference>
<organism evidence="4 5">
    <name type="scientific">Streptomyces laculatispora</name>
    <dbReference type="NCBI Taxonomy" id="887464"/>
    <lineage>
        <taxon>Bacteria</taxon>
        <taxon>Bacillati</taxon>
        <taxon>Actinomycetota</taxon>
        <taxon>Actinomycetes</taxon>
        <taxon>Kitasatosporales</taxon>
        <taxon>Streptomycetaceae</taxon>
        <taxon>Streptomyces</taxon>
    </lineage>
</organism>
<protein>
    <recommendedName>
        <fullName evidence="2">Single-stranded DNA-binding protein</fullName>
        <shortName evidence="2">SSB</shortName>
    </recommendedName>
</protein>
<dbReference type="EMBL" id="CP120992">
    <property type="protein sequence ID" value="WLQ43047.1"/>
    <property type="molecule type" value="Genomic_DNA"/>
</dbReference>